<gene>
    <name evidence="2" type="ORF">GA_TR14496_c0_g1_i1_g.44938</name>
</gene>
<dbReference type="PANTHER" id="PTHR47123:SF24">
    <property type="entry name" value="LOW PROTEIN: F-BOX_KELCH-REPEAT PROTEIN"/>
    <property type="match status" value="1"/>
</dbReference>
<dbReference type="EMBL" id="GEVI01009852">
    <property type="protein sequence ID" value="JAU22468.1"/>
    <property type="molecule type" value="Transcribed_RNA"/>
</dbReference>
<sequence length="190" mass="21458">MKWMLVKNFPCRFCKDVVAFRGRFYASVIIRNIVVIDPYSLEVTPLMHLQPLPSQKSLIPCGNDELFLVEKMLAHTGGVSKFRRIISRVIRLDEEAGKWVVVSDLGGRVLFINHRHLGNVSCSANELPDGCGVSGNSILFNFRLGDGSFFFKYGVHTGFDEDNLSFWRLSRENPVTILSKSPVLALRVKL</sequence>
<dbReference type="PANTHER" id="PTHR47123">
    <property type="entry name" value="F-BOX PROTEIN SKIP23"/>
    <property type="match status" value="1"/>
</dbReference>
<proteinExistence type="predicted"/>
<dbReference type="Pfam" id="PF03478">
    <property type="entry name" value="Beta-prop_KIB1-4"/>
    <property type="match status" value="1"/>
</dbReference>
<reference evidence="2" key="1">
    <citation type="submission" date="2016-07" db="EMBL/GenBank/DDBJ databases">
        <title>De novo transcriptome assembly of four accessions of the metal hyperaccumulator plant Noccaea caerulescens.</title>
        <authorList>
            <person name="Blande D."/>
            <person name="Halimaa P."/>
            <person name="Tervahauta A.I."/>
            <person name="Aarts M.G."/>
            <person name="Karenlampi S.O."/>
        </authorList>
    </citation>
    <scope>NUCLEOTIDE SEQUENCE</scope>
</reference>
<feature type="domain" description="KIB1-4 beta-propeller" evidence="1">
    <location>
        <begin position="2"/>
        <end position="146"/>
    </location>
</feature>
<evidence type="ECO:0000259" key="1">
    <source>
        <dbReference type="Pfam" id="PF03478"/>
    </source>
</evidence>
<evidence type="ECO:0000313" key="2">
    <source>
        <dbReference type="EMBL" id="JAU22468.1"/>
    </source>
</evidence>
<dbReference type="InterPro" id="IPR051304">
    <property type="entry name" value="SCF_F-box_domain"/>
</dbReference>
<accession>A0A1J3E054</accession>
<protein>
    <submittedName>
        <fullName evidence="2">F-box/kelch-repeat protein</fullName>
    </submittedName>
</protein>
<organism evidence="2">
    <name type="scientific">Noccaea caerulescens</name>
    <name type="common">Alpine penny-cress</name>
    <name type="synonym">Thlaspi caerulescens</name>
    <dbReference type="NCBI Taxonomy" id="107243"/>
    <lineage>
        <taxon>Eukaryota</taxon>
        <taxon>Viridiplantae</taxon>
        <taxon>Streptophyta</taxon>
        <taxon>Embryophyta</taxon>
        <taxon>Tracheophyta</taxon>
        <taxon>Spermatophyta</taxon>
        <taxon>Magnoliopsida</taxon>
        <taxon>eudicotyledons</taxon>
        <taxon>Gunneridae</taxon>
        <taxon>Pentapetalae</taxon>
        <taxon>rosids</taxon>
        <taxon>malvids</taxon>
        <taxon>Brassicales</taxon>
        <taxon>Brassicaceae</taxon>
        <taxon>Coluteocarpeae</taxon>
        <taxon>Noccaea</taxon>
    </lineage>
</organism>
<dbReference type="AlphaFoldDB" id="A0A1J3E054"/>
<name>A0A1J3E054_NOCCA</name>
<dbReference type="InterPro" id="IPR005174">
    <property type="entry name" value="KIB1-4_b-propeller"/>
</dbReference>